<comment type="caution">
    <text evidence="5">The sequence shown here is derived from an EMBL/GenBank/DDBJ whole genome shotgun (WGS) entry which is preliminary data.</text>
</comment>
<sequence>MNELLEAQELPETCAEAATWWFDFGFGVVPLNPETKKTAVYWQHWLDGLNHKSITEHWAKNPDHQLGAIVGADLFILDGDTPEARAAMLNLEKAFDLEPNLIVKTRKGEHHYFRKAPGTYAVMQSFSTKDEPHKIDIRTGRTATEGRSIIVLPPSSHKEVELLEAGHVLELAEVDQAFIDAVARHNGKEPPRAIEPKRRTEMERETGSTQAAEILGYISPNVNYDDWLSVLMALNEEFQGSEQGLMLADQWSSAGDSYPGFEQIEYKWRSFSQGSGITFATVAKMAADAGADLKAIALKYDQQGNKRRTYNELISAAQGFTPDTDPEEIEALILECAALPVIQKRKVHEAIRNTTKLPFRSIQEAERQTDDARDPDDLGLACGLVAEIGNENVLATQSFVYRWQPSGVWSKQDERSVKQWVQAYIVDKVEAVRKNNVDSVADLFRTEIYRSNHAFDMGPVECVNTPNGELMLSDSGQWELLPHNREHYRTTQVPVEFDPKAQAPQFVKFLASVFKGDPDAGDKATALLEMMGYTLMAHCNHERFIILVGSGANGKSVLLSVLEALAGRENVAAVQPSQFDNKFQRAHLHNKLANIVTEIKQGAVIDDDALKGITSGEPTTVEHKNKDPFDMRPFSTCWFGTNHMPHTRDFSGALFRRALVIEFNNKFTPEMGNCDPNLKNRLMEELPGILTLALDAYADALQEGFTMPESCRQARDQWRLEADQVAQFIEQDCEASHLERIEPQRLFNAYRDWAADNGIHNRLTQKSFIDRVVILGFERKKSNGRRFIVGLKCNRRGDCYE</sequence>
<keyword evidence="3" id="KW-0067">ATP-binding</keyword>
<dbReference type="NCBIfam" id="TIGR01613">
    <property type="entry name" value="primase_Cterm"/>
    <property type="match status" value="1"/>
</dbReference>
<dbReference type="InterPro" id="IPR045455">
    <property type="entry name" value="NrS-1_pol-like_helicase"/>
</dbReference>
<dbReference type="PANTHER" id="PTHR35372:SF2">
    <property type="entry name" value="SF3 HELICASE DOMAIN-CONTAINING PROTEIN"/>
    <property type="match status" value="1"/>
</dbReference>
<dbReference type="SMART" id="SM00943">
    <property type="entry name" value="Prim-Pol"/>
    <property type="match status" value="1"/>
</dbReference>
<dbReference type="Proteomes" id="UP001227964">
    <property type="component" value="Unassembled WGS sequence"/>
</dbReference>
<dbReference type="SMART" id="SM00885">
    <property type="entry name" value="D5_N"/>
    <property type="match status" value="1"/>
</dbReference>
<dbReference type="EMBL" id="JASSVS010000002">
    <property type="protein sequence ID" value="MDL0430224.1"/>
    <property type="molecule type" value="Genomic_DNA"/>
</dbReference>
<dbReference type="Pfam" id="PF09250">
    <property type="entry name" value="Prim-Pol"/>
    <property type="match status" value="1"/>
</dbReference>
<dbReference type="InterPro" id="IPR051620">
    <property type="entry name" value="ORF904-like_C"/>
</dbReference>
<reference evidence="5 6" key="1">
    <citation type="submission" date="2023-06" db="EMBL/GenBank/DDBJ databases">
        <title>Marinobacter azerbaijanicus a moderately halophilic, isolated from Urmia Lake in Azerbaijan region of Iran.</title>
        <authorList>
            <person name="Sanchez-Porro C."/>
            <person name="Aghdam E.M."/>
            <person name="Saheb S.M."/>
            <person name="Tarhriz V."/>
            <person name="Kazemi E."/>
            <person name="Ammozegar M.A."/>
            <person name="Ventosa A."/>
            <person name="Hejazi M.S."/>
        </authorList>
    </citation>
    <scope>NUCLEOTIDE SEQUENCE [LARGE SCALE GENOMIC DNA]</scope>
    <source>
        <strain evidence="5 6">TBZ242</strain>
    </source>
</reference>
<dbReference type="InterPro" id="IPR015330">
    <property type="entry name" value="DNA_primase/pol_bifunc_N"/>
</dbReference>
<dbReference type="Gene3D" id="3.40.50.300">
    <property type="entry name" value="P-loop containing nucleotide triphosphate hydrolases"/>
    <property type="match status" value="1"/>
</dbReference>
<dbReference type="SUPFAM" id="SSF56747">
    <property type="entry name" value="Prim-pol domain"/>
    <property type="match status" value="1"/>
</dbReference>
<proteinExistence type="predicted"/>
<dbReference type="PROSITE" id="PS51206">
    <property type="entry name" value="SF3_HELICASE_1"/>
    <property type="match status" value="1"/>
</dbReference>
<dbReference type="InterPro" id="IPR027417">
    <property type="entry name" value="P-loop_NTPase"/>
</dbReference>
<keyword evidence="6" id="KW-1185">Reference proteome</keyword>
<evidence type="ECO:0000256" key="2">
    <source>
        <dbReference type="ARBA" id="ARBA00022801"/>
    </source>
</evidence>
<dbReference type="InterPro" id="IPR014819">
    <property type="entry name" value="PriCT_2"/>
</dbReference>
<dbReference type="Pfam" id="PF19263">
    <property type="entry name" value="DUF5906"/>
    <property type="match status" value="1"/>
</dbReference>
<dbReference type="Pfam" id="PF08707">
    <property type="entry name" value="PriCT_2"/>
    <property type="match status" value="1"/>
</dbReference>
<evidence type="ECO:0000256" key="3">
    <source>
        <dbReference type="ARBA" id="ARBA00022840"/>
    </source>
</evidence>
<evidence type="ECO:0000313" key="6">
    <source>
        <dbReference type="Proteomes" id="UP001227964"/>
    </source>
</evidence>
<dbReference type="Pfam" id="PF08706">
    <property type="entry name" value="D5_N"/>
    <property type="match status" value="1"/>
</dbReference>
<feature type="domain" description="SF3 helicase" evidence="4">
    <location>
        <begin position="522"/>
        <end position="676"/>
    </location>
</feature>
<dbReference type="InterPro" id="IPR014818">
    <property type="entry name" value="Phage/plasmid_primase_P4_C"/>
</dbReference>
<dbReference type="RefSeq" id="WP_285388900.1">
    <property type="nucleotide sequence ID" value="NZ_JASSVS010000002.1"/>
</dbReference>
<dbReference type="InterPro" id="IPR006500">
    <property type="entry name" value="Helicase_put_C_phage/plasmid"/>
</dbReference>
<accession>A0ABT7I7U2</accession>
<keyword evidence="1" id="KW-0547">Nucleotide-binding</keyword>
<evidence type="ECO:0000259" key="4">
    <source>
        <dbReference type="PROSITE" id="PS51206"/>
    </source>
</evidence>
<gene>
    <name evidence="5" type="ORF">QPM17_03755</name>
</gene>
<organism evidence="5 6">
    <name type="scientific">Marinobacter azerbaijanicus</name>
    <dbReference type="NCBI Taxonomy" id="3050455"/>
    <lineage>
        <taxon>Bacteria</taxon>
        <taxon>Pseudomonadati</taxon>
        <taxon>Pseudomonadota</taxon>
        <taxon>Gammaproteobacteria</taxon>
        <taxon>Pseudomonadales</taxon>
        <taxon>Marinobacteraceae</taxon>
        <taxon>Marinobacter</taxon>
    </lineage>
</organism>
<name>A0ABT7I7U2_9GAMM</name>
<protein>
    <submittedName>
        <fullName evidence="5">Phage/plasmid primase, P4 family</fullName>
    </submittedName>
</protein>
<dbReference type="SUPFAM" id="SSF52540">
    <property type="entry name" value="P-loop containing nucleoside triphosphate hydrolases"/>
    <property type="match status" value="1"/>
</dbReference>
<evidence type="ECO:0000256" key="1">
    <source>
        <dbReference type="ARBA" id="ARBA00022741"/>
    </source>
</evidence>
<keyword evidence="2" id="KW-0378">Hydrolase</keyword>
<dbReference type="InterPro" id="IPR014015">
    <property type="entry name" value="Helicase_SF3_DNA-vir"/>
</dbReference>
<dbReference type="PANTHER" id="PTHR35372">
    <property type="entry name" value="ATP BINDING PROTEIN-RELATED"/>
    <property type="match status" value="1"/>
</dbReference>
<evidence type="ECO:0000313" key="5">
    <source>
        <dbReference type="EMBL" id="MDL0430224.1"/>
    </source>
</evidence>